<organism evidence="1">
    <name type="scientific">Pandoravirus neocaledonia</name>
    <dbReference type="NCBI Taxonomy" id="2107708"/>
    <lineage>
        <taxon>Viruses</taxon>
        <taxon>Pandoravirus</taxon>
    </lineage>
</organism>
<name>A0A2U7UCE9_9VIRU</name>
<dbReference type="GeneID" id="36842862"/>
<evidence type="ECO:0000313" key="1">
    <source>
        <dbReference type="EMBL" id="AVK76149.1"/>
    </source>
</evidence>
<reference evidence="1" key="1">
    <citation type="journal article" date="2018" name="Nat. Commun.">
        <title>Diversity and evolution of the emerging Pandoraviridae family.</title>
        <authorList>
            <person name="Legendre M."/>
            <person name="Fabre E."/>
            <person name="Poirot O."/>
            <person name="Jeudy S."/>
            <person name="Lartigue A."/>
            <person name="Alempic J.M."/>
            <person name="Beucher L."/>
            <person name="Philippe N."/>
            <person name="Bertaux L."/>
            <person name="Christo-Foroux E."/>
            <person name="Labadie K."/>
            <person name="Coute Y."/>
            <person name="Abergel C."/>
            <person name="Claverie J.M."/>
        </authorList>
    </citation>
    <scope>NUCLEOTIDE SEQUENCE [LARGE SCALE GENOMIC DNA]</scope>
    <source>
        <strain evidence="1">Neocaledonia</strain>
    </source>
</reference>
<proteinExistence type="predicted"/>
<protein>
    <submittedName>
        <fullName evidence="1">Uncharacterized protein</fullName>
    </submittedName>
</protein>
<sequence length="225" mass="24482">MRWFCANVLGMLVRRCTPMTARSFAAQTPRQVVETCAGQSHPALCSFVSCAPPCPPIMHAVTPPNVVWVAAPSDSPEYQRYEAMERQAHEASRASVASTDRIRVPGASLGTDHVRDMAVINAQRPATPGAGLYLFPADDMPVPADGRLPSRCWLPESEALAWLGTFYPRAANTARACMATCNADRSLCACGVVDPAGGDVRFYAVAARPCRRQRRRPQRDTDHQA</sequence>
<dbReference type="KEGG" id="vg:36842862"/>
<accession>A0A2U7UCE9</accession>
<dbReference type="RefSeq" id="YP_009482152.1">
    <property type="nucleotide sequence ID" value="NC_037666.1"/>
</dbReference>
<dbReference type="Proteomes" id="UP000249287">
    <property type="component" value="Segment"/>
</dbReference>
<gene>
    <name evidence="1" type="ORF">pneo_cds_542</name>
</gene>
<dbReference type="EMBL" id="MG011690">
    <property type="protein sequence ID" value="AVK76149.1"/>
    <property type="molecule type" value="Genomic_DNA"/>
</dbReference>